<dbReference type="PANTHER" id="PTHR32309">
    <property type="entry name" value="TYROSINE-PROTEIN KINASE"/>
    <property type="match status" value="1"/>
</dbReference>
<organism evidence="3 4">
    <name type="scientific">Thalassococcus lentus</name>
    <dbReference type="NCBI Taxonomy" id="1210524"/>
    <lineage>
        <taxon>Bacteria</taxon>
        <taxon>Pseudomonadati</taxon>
        <taxon>Pseudomonadota</taxon>
        <taxon>Alphaproteobacteria</taxon>
        <taxon>Rhodobacterales</taxon>
        <taxon>Roseobacteraceae</taxon>
        <taxon>Thalassococcus</taxon>
    </lineage>
</organism>
<dbReference type="Proteomes" id="UP001210720">
    <property type="component" value="Unassembled WGS sequence"/>
</dbReference>
<gene>
    <name evidence="3" type="ORF">PFY00_04315</name>
</gene>
<keyword evidence="2" id="KW-1133">Transmembrane helix</keyword>
<feature type="transmembrane region" description="Helical" evidence="2">
    <location>
        <begin position="443"/>
        <end position="468"/>
    </location>
</feature>
<keyword evidence="2" id="KW-0472">Membrane</keyword>
<keyword evidence="1" id="KW-0175">Coiled coil</keyword>
<evidence type="ECO:0000313" key="3">
    <source>
        <dbReference type="EMBL" id="MDA7423938.1"/>
    </source>
</evidence>
<name>A0ABT4XPR0_9RHOB</name>
<evidence type="ECO:0000313" key="4">
    <source>
        <dbReference type="Proteomes" id="UP001210720"/>
    </source>
</evidence>
<dbReference type="EMBL" id="JAQIOY010000001">
    <property type="protein sequence ID" value="MDA7423938.1"/>
    <property type="molecule type" value="Genomic_DNA"/>
</dbReference>
<comment type="caution">
    <text evidence="3">The sequence shown here is derived from an EMBL/GenBank/DDBJ whole genome shotgun (WGS) entry which is preliminary data.</text>
</comment>
<keyword evidence="2" id="KW-0812">Transmembrane</keyword>
<sequence>MTMQDISPNDLRSSFKSNMNAQQALRRAFRGGSTRDVRRLPRYVWFCILGLTIIWTPINTYLKTAAPAFDSHMSLILPGSGSASSVNLANIGQASSHASSAFASNSVSPTETYKRLLAADRVIKDAAGRLGITAKEFGKPRVQLVDQTAFIHVKLTASDPVAAQSRNAALLAAFFDEIDRLRGDELNSREDGSLSAIRDYRDSVSATRLEIEQLRSETGLHSAEQYNRQVDEADELQARIDTANSEYESKVASVQRLEDRLGADADTASRILRLNGDTSYIALVEAMADAAAELAQARANYGDRHPKVEKAAAAMESARTKAATRAAELTGDASALERSVDGGRAALLTELVRQESERVGLLAELEEMRALFQLQTARLNRLAPKAARLEDLQRDFNVAEAVFASAIARTQSKKTDVYASYPLVQVLEDPTFPEEQSAPRKKLALAAGGAATFMLLFALSLGWIRSWLIEILLNAKKR</sequence>
<feature type="transmembrane region" description="Helical" evidence="2">
    <location>
        <begin position="43"/>
        <end position="62"/>
    </location>
</feature>
<evidence type="ECO:0000256" key="2">
    <source>
        <dbReference type="SAM" id="Phobius"/>
    </source>
</evidence>
<dbReference type="PANTHER" id="PTHR32309:SF13">
    <property type="entry name" value="FERRIC ENTEROBACTIN TRANSPORT PROTEIN FEPE"/>
    <property type="match status" value="1"/>
</dbReference>
<accession>A0ABT4XPR0</accession>
<dbReference type="RefSeq" id="WP_271431268.1">
    <property type="nucleotide sequence ID" value="NZ_JAQIOY010000001.1"/>
</dbReference>
<protein>
    <submittedName>
        <fullName evidence="3">Uncharacterized protein</fullName>
    </submittedName>
</protein>
<keyword evidence="4" id="KW-1185">Reference proteome</keyword>
<reference evidence="3 4" key="1">
    <citation type="submission" date="2023-01" db="EMBL/GenBank/DDBJ databases">
        <title>Thalassococcus onchidii sp. nov., isolated from a marine invertebrate from the South China Sea.</title>
        <authorList>
            <person name="Xu S."/>
            <person name="Liu Z."/>
            <person name="Xu Y."/>
        </authorList>
    </citation>
    <scope>NUCLEOTIDE SEQUENCE [LARGE SCALE GENOMIC DNA]</scope>
    <source>
        <strain evidence="3 4">KCTC 32084</strain>
    </source>
</reference>
<proteinExistence type="predicted"/>
<evidence type="ECO:0000256" key="1">
    <source>
        <dbReference type="SAM" id="Coils"/>
    </source>
</evidence>
<feature type="coiled-coil region" evidence="1">
    <location>
        <begin position="197"/>
        <end position="260"/>
    </location>
</feature>
<dbReference type="InterPro" id="IPR050445">
    <property type="entry name" value="Bact_polysacc_biosynth/exp"/>
</dbReference>